<dbReference type="Proteomes" id="UP000035680">
    <property type="component" value="Unassembled WGS sequence"/>
</dbReference>
<keyword evidence="1" id="KW-1185">Reference proteome</keyword>
<name>A0A0K0G4G3_STRVS</name>
<accession>A0A0K0G4G3</accession>
<evidence type="ECO:0000313" key="2">
    <source>
        <dbReference type="WBParaSite" id="SVE_1962400.1"/>
    </source>
</evidence>
<dbReference type="WBParaSite" id="SVE_1962400.1">
    <property type="protein sequence ID" value="SVE_1962400.1"/>
    <property type="gene ID" value="SVE_1962400"/>
</dbReference>
<protein>
    <submittedName>
        <fullName evidence="2">Uncharacterized protein</fullName>
    </submittedName>
</protein>
<evidence type="ECO:0000313" key="1">
    <source>
        <dbReference type="Proteomes" id="UP000035680"/>
    </source>
</evidence>
<sequence>MCSHMQNNATKLVASKENLNFIWEEKRTSDDNFKVENVKNFSKMLYSSEKSDENSISIKYNNKRIFLTPFKVNNIEVIGAIGAYADCTIISQRLKNRLKLEKSGKEEKLNIRNEQISLKK</sequence>
<dbReference type="AlphaFoldDB" id="A0A0K0G4G3"/>
<organism evidence="1 2">
    <name type="scientific">Strongyloides venezuelensis</name>
    <name type="common">Threadworm</name>
    <dbReference type="NCBI Taxonomy" id="75913"/>
    <lineage>
        <taxon>Eukaryota</taxon>
        <taxon>Metazoa</taxon>
        <taxon>Ecdysozoa</taxon>
        <taxon>Nematoda</taxon>
        <taxon>Chromadorea</taxon>
        <taxon>Rhabditida</taxon>
        <taxon>Tylenchina</taxon>
        <taxon>Panagrolaimomorpha</taxon>
        <taxon>Strongyloidoidea</taxon>
        <taxon>Strongyloididae</taxon>
        <taxon>Strongyloides</taxon>
    </lineage>
</organism>
<reference evidence="2" key="2">
    <citation type="submission" date="2015-08" db="UniProtKB">
        <authorList>
            <consortium name="WormBaseParasite"/>
        </authorList>
    </citation>
    <scope>IDENTIFICATION</scope>
</reference>
<reference evidence="1" key="1">
    <citation type="submission" date="2014-07" db="EMBL/GenBank/DDBJ databases">
        <authorList>
            <person name="Martin A.A"/>
            <person name="De Silva N."/>
        </authorList>
    </citation>
    <scope>NUCLEOTIDE SEQUENCE</scope>
</reference>
<proteinExistence type="predicted"/>